<evidence type="ECO:0000256" key="10">
    <source>
        <dbReference type="ARBA" id="ARBA00023167"/>
    </source>
</evidence>
<evidence type="ECO:0000256" key="5">
    <source>
        <dbReference type="ARBA" id="ARBA00022755"/>
    </source>
</evidence>
<comment type="pathway">
    <text evidence="1 12">One-carbon metabolism; tetrahydrofolate interconversion.</text>
</comment>
<evidence type="ECO:0000259" key="14">
    <source>
        <dbReference type="Pfam" id="PF00763"/>
    </source>
</evidence>
<dbReference type="InterPro" id="IPR020631">
    <property type="entry name" value="THF_DH/CycHdrlase_NAD-bd_dom"/>
</dbReference>
<evidence type="ECO:0000313" key="16">
    <source>
        <dbReference type="EMBL" id="GGN36957.1"/>
    </source>
</evidence>
<comment type="function">
    <text evidence="12">Catalyzes the oxidation of 5,10-methylenetetrahydrofolate to 5,10-methenyltetrahydrofolate and then the hydrolysis of 5,10-methenyltetrahydrofolate to 10-formyltetrahydrofolate.</text>
</comment>
<dbReference type="Proteomes" id="UP000653411">
    <property type="component" value="Unassembled WGS sequence"/>
</dbReference>
<dbReference type="Pfam" id="PF02882">
    <property type="entry name" value="THF_DHG_CYH_C"/>
    <property type="match status" value="1"/>
</dbReference>
<dbReference type="PROSITE" id="PS00767">
    <property type="entry name" value="THF_DHG_CYH_2"/>
    <property type="match status" value="1"/>
</dbReference>
<evidence type="ECO:0000256" key="3">
    <source>
        <dbReference type="ARBA" id="ARBA00022563"/>
    </source>
</evidence>
<feature type="compositionally biased region" description="Pro residues" evidence="13">
    <location>
        <begin position="1"/>
        <end position="10"/>
    </location>
</feature>
<dbReference type="EC" id="1.5.1.5" evidence="12"/>
<gene>
    <name evidence="12 16" type="primary">folD</name>
    <name evidence="16" type="ORF">GCM10011578_080730</name>
</gene>
<dbReference type="GO" id="GO:0004477">
    <property type="term" value="F:methenyltetrahydrofolate cyclohydrolase activity"/>
    <property type="evidence" value="ECO:0007669"/>
    <property type="project" value="UniProtKB-UniRule"/>
</dbReference>
<dbReference type="EC" id="3.5.4.9" evidence="12"/>
<protein>
    <recommendedName>
        <fullName evidence="12">Bifunctional protein FolD</fullName>
    </recommendedName>
    <domain>
        <recommendedName>
            <fullName evidence="12">Methylenetetrahydrofolate dehydrogenase</fullName>
            <ecNumber evidence="12">1.5.1.5</ecNumber>
        </recommendedName>
    </domain>
    <domain>
        <recommendedName>
            <fullName evidence="12">Methenyltetrahydrofolate cyclohydrolase</fullName>
            <ecNumber evidence="12">3.5.4.9</ecNumber>
        </recommendedName>
    </domain>
</protein>
<evidence type="ECO:0000256" key="6">
    <source>
        <dbReference type="ARBA" id="ARBA00022801"/>
    </source>
</evidence>
<feature type="binding site" evidence="12">
    <location>
        <position position="267"/>
    </location>
    <ligand>
        <name>NADP(+)</name>
        <dbReference type="ChEBI" id="CHEBI:58349"/>
    </ligand>
</feature>
<dbReference type="HAMAP" id="MF_01576">
    <property type="entry name" value="THF_DHG_CYH"/>
    <property type="match status" value="1"/>
</dbReference>
<dbReference type="Gene3D" id="3.40.50.10860">
    <property type="entry name" value="Leucine Dehydrogenase, chain A, domain 1"/>
    <property type="match status" value="1"/>
</dbReference>
<evidence type="ECO:0000256" key="13">
    <source>
        <dbReference type="SAM" id="MobiDB-lite"/>
    </source>
</evidence>
<dbReference type="GO" id="GO:0000105">
    <property type="term" value="P:L-histidine biosynthetic process"/>
    <property type="evidence" value="ECO:0007669"/>
    <property type="project" value="UniProtKB-KW"/>
</dbReference>
<keyword evidence="5 12" id="KW-0658">Purine biosynthesis</keyword>
<evidence type="ECO:0000256" key="8">
    <source>
        <dbReference type="ARBA" id="ARBA00023002"/>
    </source>
</evidence>
<dbReference type="InterPro" id="IPR020630">
    <property type="entry name" value="THF_DH/CycHdrlase_cat_dom"/>
</dbReference>
<dbReference type="EMBL" id="BMML01000025">
    <property type="protein sequence ID" value="GGN36957.1"/>
    <property type="molecule type" value="Genomic_DNA"/>
</dbReference>
<keyword evidence="9 12" id="KW-0368">Histidine biosynthesis</keyword>
<dbReference type="PANTHER" id="PTHR48099:SF5">
    <property type="entry name" value="C-1-TETRAHYDROFOLATE SYNTHASE, CYTOPLASMIC"/>
    <property type="match status" value="1"/>
</dbReference>
<keyword evidence="4 12" id="KW-0028">Amino-acid biosynthesis</keyword>
<dbReference type="SUPFAM" id="SSF51735">
    <property type="entry name" value="NAD(P)-binding Rossmann-fold domains"/>
    <property type="match status" value="1"/>
</dbReference>
<feature type="domain" description="Tetrahydrofolate dehydrogenase/cyclohydrolase catalytic" evidence="14">
    <location>
        <begin position="44"/>
        <end position="156"/>
    </location>
</feature>
<feature type="region of interest" description="Disordered" evidence="13">
    <location>
        <begin position="1"/>
        <end position="32"/>
    </location>
</feature>
<dbReference type="GO" id="GO:0006164">
    <property type="term" value="P:purine nucleotide biosynthetic process"/>
    <property type="evidence" value="ECO:0007669"/>
    <property type="project" value="UniProtKB-KW"/>
</dbReference>
<dbReference type="PANTHER" id="PTHR48099">
    <property type="entry name" value="C-1-TETRAHYDROFOLATE SYNTHASE, CYTOPLASMIC-RELATED"/>
    <property type="match status" value="1"/>
</dbReference>
<dbReference type="InterPro" id="IPR046346">
    <property type="entry name" value="Aminoacid_DH-like_N_sf"/>
</dbReference>
<keyword evidence="3 12" id="KW-0554">One-carbon metabolism</keyword>
<comment type="similarity">
    <text evidence="12">Belongs to the tetrahydrofolate dehydrogenase/cyclohydrolase family.</text>
</comment>
<dbReference type="SUPFAM" id="SSF53223">
    <property type="entry name" value="Aminoacid dehydrogenase-like, N-terminal domain"/>
    <property type="match status" value="1"/>
</dbReference>
<dbReference type="Gene3D" id="3.40.50.720">
    <property type="entry name" value="NAD(P)-binding Rossmann-like Domain"/>
    <property type="match status" value="1"/>
</dbReference>
<feature type="binding site" evidence="12">
    <location>
        <begin position="201"/>
        <end position="203"/>
    </location>
    <ligand>
        <name>NADP(+)</name>
        <dbReference type="ChEBI" id="CHEBI:58349"/>
    </ligand>
</feature>
<comment type="catalytic activity">
    <reaction evidence="12">
        <text>(6R)-5,10-methenyltetrahydrofolate + H2O = (6R)-10-formyltetrahydrofolate + H(+)</text>
        <dbReference type="Rhea" id="RHEA:23700"/>
        <dbReference type="ChEBI" id="CHEBI:15377"/>
        <dbReference type="ChEBI" id="CHEBI:15378"/>
        <dbReference type="ChEBI" id="CHEBI:57455"/>
        <dbReference type="ChEBI" id="CHEBI:195366"/>
        <dbReference type="EC" id="3.5.4.9"/>
    </reaction>
</comment>
<keyword evidence="10 12" id="KW-0486">Methionine biosynthesis</keyword>
<dbReference type="GO" id="GO:0035999">
    <property type="term" value="P:tetrahydrofolate interconversion"/>
    <property type="evidence" value="ECO:0007669"/>
    <property type="project" value="UniProtKB-UniRule"/>
</dbReference>
<dbReference type="FunFam" id="3.40.50.10860:FF:000005">
    <property type="entry name" value="C-1-tetrahydrofolate synthase, cytoplasmic, putative"/>
    <property type="match status" value="1"/>
</dbReference>
<dbReference type="InterPro" id="IPR020867">
    <property type="entry name" value="THF_DH/CycHdrlase_CS"/>
</dbReference>
<accession>A0A917XKW2</accession>
<dbReference type="AlphaFoldDB" id="A0A917XKW2"/>
<keyword evidence="6 12" id="KW-0378">Hydrolase</keyword>
<evidence type="ECO:0000259" key="15">
    <source>
        <dbReference type="Pfam" id="PF02882"/>
    </source>
</evidence>
<dbReference type="Pfam" id="PF00763">
    <property type="entry name" value="THF_DHG_CYH"/>
    <property type="match status" value="1"/>
</dbReference>
<evidence type="ECO:0000313" key="17">
    <source>
        <dbReference type="Proteomes" id="UP000653411"/>
    </source>
</evidence>
<evidence type="ECO:0000256" key="7">
    <source>
        <dbReference type="ARBA" id="ARBA00022857"/>
    </source>
</evidence>
<proteinExistence type="inferred from homology"/>
<keyword evidence="11 12" id="KW-0511">Multifunctional enzyme</keyword>
<dbReference type="GO" id="GO:0004488">
    <property type="term" value="F:methylenetetrahydrofolate dehydrogenase (NADP+) activity"/>
    <property type="evidence" value="ECO:0007669"/>
    <property type="project" value="UniProtKB-UniRule"/>
</dbReference>
<evidence type="ECO:0000256" key="2">
    <source>
        <dbReference type="ARBA" id="ARBA00011738"/>
    </source>
</evidence>
<evidence type="ECO:0000256" key="4">
    <source>
        <dbReference type="ARBA" id="ARBA00022605"/>
    </source>
</evidence>
<dbReference type="InterPro" id="IPR036291">
    <property type="entry name" value="NAD(P)-bd_dom_sf"/>
</dbReference>
<reference evidence="16" key="2">
    <citation type="submission" date="2020-09" db="EMBL/GenBank/DDBJ databases">
        <authorList>
            <person name="Sun Q."/>
            <person name="Zhou Y."/>
        </authorList>
    </citation>
    <scope>NUCLEOTIDE SEQUENCE</scope>
    <source>
        <strain evidence="16">CGMCC 4.7110</strain>
    </source>
</reference>
<reference evidence="16" key="1">
    <citation type="journal article" date="2014" name="Int. J. Syst. Evol. Microbiol.">
        <title>Complete genome sequence of Corynebacterium casei LMG S-19264T (=DSM 44701T), isolated from a smear-ripened cheese.</title>
        <authorList>
            <consortium name="US DOE Joint Genome Institute (JGI-PGF)"/>
            <person name="Walter F."/>
            <person name="Albersmeier A."/>
            <person name="Kalinowski J."/>
            <person name="Ruckert C."/>
        </authorList>
    </citation>
    <scope>NUCLEOTIDE SEQUENCE</scope>
    <source>
        <strain evidence="16">CGMCC 4.7110</strain>
    </source>
</reference>
<keyword evidence="8 12" id="KW-0560">Oxidoreductase</keyword>
<keyword evidence="17" id="KW-1185">Reference proteome</keyword>
<evidence type="ECO:0000256" key="12">
    <source>
        <dbReference type="HAMAP-Rule" id="MF_01576"/>
    </source>
</evidence>
<dbReference type="PRINTS" id="PR00085">
    <property type="entry name" value="THFDHDRGNASE"/>
</dbReference>
<organism evidence="16 17">
    <name type="scientific">Streptomyces fuscichromogenes</name>
    <dbReference type="NCBI Taxonomy" id="1324013"/>
    <lineage>
        <taxon>Bacteria</taxon>
        <taxon>Bacillati</taxon>
        <taxon>Actinomycetota</taxon>
        <taxon>Actinomycetes</taxon>
        <taxon>Kitasatosporales</taxon>
        <taxon>Streptomycetaceae</taxon>
        <taxon>Streptomyces</taxon>
    </lineage>
</organism>
<comment type="subunit">
    <text evidence="2 12">Homodimer.</text>
</comment>
<comment type="caution">
    <text evidence="16">The sequence shown here is derived from an EMBL/GenBank/DDBJ whole genome shotgun (WGS) entry which is preliminary data.</text>
</comment>
<comment type="caution">
    <text evidence="12">Lacks conserved residue(s) required for the propagation of feature annotation.</text>
</comment>
<comment type="catalytic activity">
    <reaction evidence="12">
        <text>(6R)-5,10-methylene-5,6,7,8-tetrahydrofolate + NADP(+) = (6R)-5,10-methenyltetrahydrofolate + NADPH</text>
        <dbReference type="Rhea" id="RHEA:22812"/>
        <dbReference type="ChEBI" id="CHEBI:15636"/>
        <dbReference type="ChEBI" id="CHEBI:57455"/>
        <dbReference type="ChEBI" id="CHEBI:57783"/>
        <dbReference type="ChEBI" id="CHEBI:58349"/>
        <dbReference type="EC" id="1.5.1.5"/>
    </reaction>
</comment>
<dbReference type="GO" id="GO:0009086">
    <property type="term" value="P:methionine biosynthetic process"/>
    <property type="evidence" value="ECO:0007669"/>
    <property type="project" value="UniProtKB-KW"/>
</dbReference>
<keyword evidence="7 12" id="KW-0521">NADP</keyword>
<feature type="domain" description="Tetrahydrofolate dehydrogenase/cyclohydrolase NAD(P)-binding" evidence="15">
    <location>
        <begin position="175"/>
        <end position="314"/>
    </location>
</feature>
<evidence type="ECO:0000256" key="1">
    <source>
        <dbReference type="ARBA" id="ARBA00004777"/>
    </source>
</evidence>
<dbReference type="GO" id="GO:0005829">
    <property type="term" value="C:cytosol"/>
    <property type="evidence" value="ECO:0007669"/>
    <property type="project" value="TreeGrafter"/>
</dbReference>
<name>A0A917XKW2_9ACTN</name>
<sequence>MLTAAPPPAPYTAVGLGRDPRTQSSTPGESFTDRKRFATMTHTIKGAEIARSIRTRVAERVAAAGGQVPGLATVLIGDDPASAVYVAAKRRAVREAGMRDIHRHLRHQATQNEVAAVIDELAGDPDVSGILLQLPLPAQLDAAPLIDRIPVTKDVDGLTTASAGRLARGERGMRPCTPNGVIELLDAEGIELQGAHVAVVGWGQLVGRPLSQLLLRRGATVTVAHEFTADLTAVTRPADVVVVATGVRGLIGPEHVKPGATVVDVGIHRTPDGLAGDVRAAELDGIAGRITPVPGGVGPMTIAMLLVNTLQAAEWGAERDAVPA</sequence>
<dbReference type="CDD" id="cd01080">
    <property type="entry name" value="NAD_bind_m-THF_DH_Cyclohyd"/>
    <property type="match status" value="1"/>
</dbReference>
<evidence type="ECO:0000256" key="9">
    <source>
        <dbReference type="ARBA" id="ARBA00023102"/>
    </source>
</evidence>
<dbReference type="InterPro" id="IPR000672">
    <property type="entry name" value="THF_DH/CycHdrlase"/>
</dbReference>
<evidence type="ECO:0000256" key="11">
    <source>
        <dbReference type="ARBA" id="ARBA00023268"/>
    </source>
</evidence>